<feature type="signal peptide" evidence="2">
    <location>
        <begin position="1"/>
        <end position="24"/>
    </location>
</feature>
<organism evidence="3 4">
    <name type="scientific">Nannocystis radixulma</name>
    <dbReference type="NCBI Taxonomy" id="2995305"/>
    <lineage>
        <taxon>Bacteria</taxon>
        <taxon>Pseudomonadati</taxon>
        <taxon>Myxococcota</taxon>
        <taxon>Polyangia</taxon>
        <taxon>Nannocystales</taxon>
        <taxon>Nannocystaceae</taxon>
        <taxon>Nannocystis</taxon>
    </lineage>
</organism>
<keyword evidence="1 2" id="KW-0732">Signal</keyword>
<comment type="caution">
    <text evidence="3">The sequence shown here is derived from an EMBL/GenBank/DDBJ whole genome shotgun (WGS) entry which is preliminary data.</text>
</comment>
<protein>
    <submittedName>
        <fullName evidence="3">VCBS repeat-containing protein</fullName>
    </submittedName>
</protein>
<dbReference type="EMBL" id="JAQNDN010000022">
    <property type="protein sequence ID" value="MDC0673618.1"/>
    <property type="molecule type" value="Genomic_DNA"/>
</dbReference>
<reference evidence="3 4" key="1">
    <citation type="submission" date="2022-11" db="EMBL/GenBank/DDBJ databases">
        <title>Minimal conservation of predation-associated metabolite biosynthetic gene clusters underscores biosynthetic potential of Myxococcota including descriptions for ten novel species: Archangium lansinium sp. nov., Myxococcus landrumus sp. nov., Nannocystis bai.</title>
        <authorList>
            <person name="Ahearne A."/>
            <person name="Stevens C."/>
            <person name="Dowd S."/>
        </authorList>
    </citation>
    <scope>NUCLEOTIDE SEQUENCE [LARGE SCALE GENOMIC DNA]</scope>
    <source>
        <strain evidence="3 4">NCELM</strain>
    </source>
</reference>
<dbReference type="Proteomes" id="UP001217838">
    <property type="component" value="Unassembled WGS sequence"/>
</dbReference>
<proteinExistence type="predicted"/>
<evidence type="ECO:0000256" key="2">
    <source>
        <dbReference type="SAM" id="SignalP"/>
    </source>
</evidence>
<evidence type="ECO:0000313" key="3">
    <source>
        <dbReference type="EMBL" id="MDC0673618.1"/>
    </source>
</evidence>
<sequence>MSTSRIFGPLAGASAFAAATTAGAAFTPPTLWIDDYGYSAGHWRIDRHVRLMGDVDGDGRQDVVGFGDDGVRVALSTGARFLVPSLWAAEFGYEAGQWRVDRHPRLLADVDGDGLVDVVGFGDAGTFVARSYGAGLYPGELWVANYGYDAGEWRVDRHVRSLADVDGDELPDVVGFSDFGVYVSRSTGSSFTPPELWIDAFAEEVGLWRVDRNPRELADVDGDGRSDIVGFGNEGVYVSLSTGTGFTSPELWVDAFGHEAGDWRSYRHIRTVADVDADGRHDVVGFGNAGVFVSLSLATSFRSPSLWLANFGYDGKWRVDRHPRLLADVDGDRRPDIIGFGNYGVVVSLATASSYAWPQPWVESFGYRAGEWRVDRHPRVMADVDGDELADIVGFDEDGTYVSLAQP</sequence>
<keyword evidence="4" id="KW-1185">Reference proteome</keyword>
<feature type="chain" id="PRO_5046626057" evidence="2">
    <location>
        <begin position="25"/>
        <end position="407"/>
    </location>
</feature>
<dbReference type="SUPFAM" id="SSF69318">
    <property type="entry name" value="Integrin alpha N-terminal domain"/>
    <property type="match status" value="1"/>
</dbReference>
<evidence type="ECO:0000313" key="4">
    <source>
        <dbReference type="Proteomes" id="UP001217838"/>
    </source>
</evidence>
<dbReference type="PANTHER" id="PTHR46580">
    <property type="entry name" value="SENSOR KINASE-RELATED"/>
    <property type="match status" value="1"/>
</dbReference>
<gene>
    <name evidence="3" type="ORF">POL58_38085</name>
</gene>
<name>A0ABT5BHM3_9BACT</name>
<dbReference type="RefSeq" id="WP_272006923.1">
    <property type="nucleotide sequence ID" value="NZ_JAQNDN010000022.1"/>
</dbReference>
<evidence type="ECO:0000256" key="1">
    <source>
        <dbReference type="ARBA" id="ARBA00022729"/>
    </source>
</evidence>
<accession>A0ABT5BHM3</accession>
<dbReference type="InterPro" id="IPR028994">
    <property type="entry name" value="Integrin_alpha_N"/>
</dbReference>
<dbReference type="Pfam" id="PF13517">
    <property type="entry name" value="FG-GAP_3"/>
    <property type="match status" value="1"/>
</dbReference>
<dbReference type="InterPro" id="IPR013517">
    <property type="entry name" value="FG-GAP"/>
</dbReference>